<accession>A0ABP8FJQ0</accession>
<evidence type="ECO:0000259" key="2">
    <source>
        <dbReference type="Pfam" id="PF06439"/>
    </source>
</evidence>
<feature type="region of interest" description="Disordered" evidence="1">
    <location>
        <begin position="1"/>
        <end position="25"/>
    </location>
</feature>
<name>A0ABP8FJQ0_9BACT</name>
<dbReference type="Pfam" id="PF06439">
    <property type="entry name" value="3keto-disac_hyd"/>
    <property type="match status" value="1"/>
</dbReference>
<comment type="caution">
    <text evidence="3">The sequence shown here is derived from an EMBL/GenBank/DDBJ whole genome shotgun (WGS) entry which is preliminary data.</text>
</comment>
<proteinExistence type="predicted"/>
<dbReference type="EMBL" id="BAABFN010000002">
    <property type="protein sequence ID" value="GAA4305111.1"/>
    <property type="molecule type" value="Genomic_DNA"/>
</dbReference>
<evidence type="ECO:0000256" key="1">
    <source>
        <dbReference type="SAM" id="MobiDB-lite"/>
    </source>
</evidence>
<sequence length="227" mass="25547">MLRPEDTEVWEPVPGVVTPGAGTQPPSDAIVLFDGKDMSEWVLPENTEWVVEDGIVTVMPSRERQKTPVWIFSKKQFGDIQLHAEWRAPEKVEGEGQRRGNSGIFLPGRYEIQVLDNYDNPTYVNGQAGSIYKQAIPLVNACRRPGEWQTYDIVFKAPRFKADGALESPAYVTVMHNGVLVQNHTEIKGGTVFIGEPKYIPHPLKQPLGLQDHGDAVSFRNIWLREL</sequence>
<evidence type="ECO:0000313" key="3">
    <source>
        <dbReference type="EMBL" id="GAA4305111.1"/>
    </source>
</evidence>
<gene>
    <name evidence="3" type="ORF">GCM10023143_10100</name>
</gene>
<keyword evidence="4" id="KW-1185">Reference proteome</keyword>
<evidence type="ECO:0000313" key="4">
    <source>
        <dbReference type="Proteomes" id="UP001501207"/>
    </source>
</evidence>
<dbReference type="Gene3D" id="2.60.120.560">
    <property type="entry name" value="Exo-inulinase, domain 1"/>
    <property type="match status" value="1"/>
</dbReference>
<reference evidence="4" key="1">
    <citation type="journal article" date="2019" name="Int. J. Syst. Evol. Microbiol.">
        <title>The Global Catalogue of Microorganisms (GCM) 10K type strain sequencing project: providing services to taxonomists for standard genome sequencing and annotation.</title>
        <authorList>
            <consortium name="The Broad Institute Genomics Platform"/>
            <consortium name="The Broad Institute Genome Sequencing Center for Infectious Disease"/>
            <person name="Wu L."/>
            <person name="Ma J."/>
        </authorList>
    </citation>
    <scope>NUCLEOTIDE SEQUENCE [LARGE SCALE GENOMIC DNA]</scope>
    <source>
        <strain evidence="4">JCM 17664</strain>
    </source>
</reference>
<protein>
    <submittedName>
        <fullName evidence="3">DUF1080 domain-containing protein</fullName>
    </submittedName>
</protein>
<feature type="domain" description="3-keto-alpha-glucoside-1,2-lyase/3-keto-2-hydroxy-glucal hydratase" evidence="2">
    <location>
        <begin position="29"/>
        <end position="225"/>
    </location>
</feature>
<organism evidence="3 4">
    <name type="scientific">Compostibacter hankyongensis</name>
    <dbReference type="NCBI Taxonomy" id="1007089"/>
    <lineage>
        <taxon>Bacteria</taxon>
        <taxon>Pseudomonadati</taxon>
        <taxon>Bacteroidota</taxon>
        <taxon>Chitinophagia</taxon>
        <taxon>Chitinophagales</taxon>
        <taxon>Chitinophagaceae</taxon>
        <taxon>Compostibacter</taxon>
    </lineage>
</organism>
<dbReference type="InterPro" id="IPR010496">
    <property type="entry name" value="AL/BT2_dom"/>
</dbReference>
<dbReference type="Proteomes" id="UP001501207">
    <property type="component" value="Unassembled WGS sequence"/>
</dbReference>